<name>A0A5N5TDB3_9CRUS</name>
<dbReference type="Pfam" id="PF13193">
    <property type="entry name" value="AMP-binding_C"/>
    <property type="match status" value="1"/>
</dbReference>
<dbReference type="AlphaFoldDB" id="A0A5N5TDB3"/>
<evidence type="ECO:0000259" key="5">
    <source>
        <dbReference type="Pfam" id="PF00501"/>
    </source>
</evidence>
<protein>
    <submittedName>
        <fullName evidence="7">4-coumarate--CoA ligase-like 2</fullName>
    </submittedName>
</protein>
<dbReference type="PANTHER" id="PTHR24096:SF149">
    <property type="entry name" value="AMP-BINDING DOMAIN-CONTAINING PROTEIN-RELATED"/>
    <property type="match status" value="1"/>
</dbReference>
<dbReference type="Gene3D" id="3.40.50.980">
    <property type="match status" value="1"/>
</dbReference>
<dbReference type="SUPFAM" id="SSF56801">
    <property type="entry name" value="Acetyl-CoA synthetase-like"/>
    <property type="match status" value="1"/>
</dbReference>
<evidence type="ECO:0000256" key="3">
    <source>
        <dbReference type="ARBA" id="ARBA00022598"/>
    </source>
</evidence>
<dbReference type="GO" id="GO:0005777">
    <property type="term" value="C:peroxisome"/>
    <property type="evidence" value="ECO:0007669"/>
    <property type="project" value="UniProtKB-SubCell"/>
</dbReference>
<reference evidence="7 8" key="1">
    <citation type="journal article" date="2019" name="PLoS Biol.">
        <title>Sex chromosomes control vertical transmission of feminizing Wolbachia symbionts in an isopod.</title>
        <authorList>
            <person name="Becking T."/>
            <person name="Chebbi M.A."/>
            <person name="Giraud I."/>
            <person name="Moumen B."/>
            <person name="Laverre T."/>
            <person name="Caubet Y."/>
            <person name="Peccoud J."/>
            <person name="Gilbert C."/>
            <person name="Cordaux R."/>
        </authorList>
    </citation>
    <scope>NUCLEOTIDE SEQUENCE [LARGE SCALE GENOMIC DNA]</scope>
    <source>
        <strain evidence="7">ANa2</strain>
        <tissue evidence="7">Whole body excluding digestive tract and cuticle</tissue>
    </source>
</reference>
<accession>A0A5N5TDB3</accession>
<keyword evidence="4" id="KW-0576">Peroxisome</keyword>
<dbReference type="EMBL" id="SEYY01003866">
    <property type="protein sequence ID" value="KAB7504058.1"/>
    <property type="molecule type" value="Genomic_DNA"/>
</dbReference>
<comment type="similarity">
    <text evidence="2">Belongs to the ATP-dependent AMP-binding enzyme family.</text>
</comment>
<dbReference type="InterPro" id="IPR045851">
    <property type="entry name" value="AMP-bd_C_sf"/>
</dbReference>
<organism evidence="7 8">
    <name type="scientific">Armadillidium nasatum</name>
    <dbReference type="NCBI Taxonomy" id="96803"/>
    <lineage>
        <taxon>Eukaryota</taxon>
        <taxon>Metazoa</taxon>
        <taxon>Ecdysozoa</taxon>
        <taxon>Arthropoda</taxon>
        <taxon>Crustacea</taxon>
        <taxon>Multicrustacea</taxon>
        <taxon>Malacostraca</taxon>
        <taxon>Eumalacostraca</taxon>
        <taxon>Peracarida</taxon>
        <taxon>Isopoda</taxon>
        <taxon>Oniscidea</taxon>
        <taxon>Crinocheta</taxon>
        <taxon>Armadillidiidae</taxon>
        <taxon>Armadillidium</taxon>
    </lineage>
</organism>
<keyword evidence="3 7" id="KW-0436">Ligase</keyword>
<proteinExistence type="inferred from homology"/>
<dbReference type="InterPro" id="IPR000873">
    <property type="entry name" value="AMP-dep_synth/lig_dom"/>
</dbReference>
<gene>
    <name evidence="7" type="primary">4CLL2</name>
    <name evidence="7" type="ORF">Anas_13482</name>
</gene>
<keyword evidence="8" id="KW-1185">Reference proteome</keyword>
<evidence type="ECO:0000256" key="4">
    <source>
        <dbReference type="ARBA" id="ARBA00023140"/>
    </source>
</evidence>
<dbReference type="Gene3D" id="2.30.38.10">
    <property type="entry name" value="Luciferase, Domain 3"/>
    <property type="match status" value="1"/>
</dbReference>
<sequence>MAGTFQYSNVLTKGRNMVRIFKMLNEVKEVNEIVKLSKYLITNLGLLRFRVYGMTETSIAIAMPRNCKNFEGCGRLLSNVEAKIICTETGEILGPNQTGEICIKSPMMTKGYFKNQEATDNTLKNGWIRTGDVGYYDEEEFFYVTNRLKNIIKVDGCQVSTIEIENELQKHPLVEECSVIGKPDSEHGEVPLAFVIAKEEVSEEELQNFMKDKLSEFKQLKGGIKFVQSLPKSENGKILKRELKLMI</sequence>
<evidence type="ECO:0000313" key="7">
    <source>
        <dbReference type="EMBL" id="KAB7504058.1"/>
    </source>
</evidence>
<comment type="subcellular location">
    <subcellularLocation>
        <location evidence="1">Peroxisome</location>
    </subcellularLocation>
</comment>
<evidence type="ECO:0000256" key="2">
    <source>
        <dbReference type="ARBA" id="ARBA00006432"/>
    </source>
</evidence>
<dbReference type="InterPro" id="IPR025110">
    <property type="entry name" value="AMP-bd_C"/>
</dbReference>
<dbReference type="Proteomes" id="UP000326759">
    <property type="component" value="Unassembled WGS sequence"/>
</dbReference>
<feature type="domain" description="AMP-binding enzyme C-terminal" evidence="6">
    <location>
        <begin position="163"/>
        <end position="237"/>
    </location>
</feature>
<evidence type="ECO:0000313" key="8">
    <source>
        <dbReference type="Proteomes" id="UP000326759"/>
    </source>
</evidence>
<feature type="domain" description="AMP-dependent synthetase/ligase" evidence="5">
    <location>
        <begin position="51"/>
        <end position="113"/>
    </location>
</feature>
<dbReference type="Pfam" id="PF00501">
    <property type="entry name" value="AMP-binding"/>
    <property type="match status" value="1"/>
</dbReference>
<dbReference type="OrthoDB" id="10253869at2759"/>
<evidence type="ECO:0000259" key="6">
    <source>
        <dbReference type="Pfam" id="PF13193"/>
    </source>
</evidence>
<comment type="caution">
    <text evidence="7">The sequence shown here is derived from an EMBL/GenBank/DDBJ whole genome shotgun (WGS) entry which is preliminary data.</text>
</comment>
<dbReference type="GO" id="GO:0016405">
    <property type="term" value="F:CoA-ligase activity"/>
    <property type="evidence" value="ECO:0007669"/>
    <property type="project" value="TreeGrafter"/>
</dbReference>
<evidence type="ECO:0000256" key="1">
    <source>
        <dbReference type="ARBA" id="ARBA00004275"/>
    </source>
</evidence>
<dbReference type="PANTHER" id="PTHR24096">
    <property type="entry name" value="LONG-CHAIN-FATTY-ACID--COA LIGASE"/>
    <property type="match status" value="1"/>
</dbReference>
<dbReference type="Gene3D" id="3.30.300.30">
    <property type="match status" value="1"/>
</dbReference>